<gene>
    <name evidence="1" type="ORF">BSZ32_00225</name>
</gene>
<dbReference type="AlphaFoldDB" id="A0A2S7TXY4"/>
<name>A0A2S7TXY4_9BACT</name>
<reference evidence="1 2" key="1">
    <citation type="submission" date="2016-12" db="EMBL/GenBank/DDBJ databases">
        <title>Study of bacterial adaptation to deep sea.</title>
        <authorList>
            <person name="Song J."/>
            <person name="Yoshizawa S."/>
            <person name="Kogure K."/>
        </authorList>
    </citation>
    <scope>NUCLEOTIDE SEQUENCE [LARGE SCALE GENOMIC DNA]</scope>
    <source>
        <strain evidence="1 2">SAORIC-165</strain>
    </source>
</reference>
<comment type="caution">
    <text evidence="1">The sequence shown here is derived from an EMBL/GenBank/DDBJ whole genome shotgun (WGS) entry which is preliminary data.</text>
</comment>
<dbReference type="EMBL" id="MQWA01000001">
    <property type="protein sequence ID" value="PQJ27081.1"/>
    <property type="molecule type" value="Genomic_DNA"/>
</dbReference>
<dbReference type="Proteomes" id="UP000239907">
    <property type="component" value="Unassembled WGS sequence"/>
</dbReference>
<organism evidence="1 2">
    <name type="scientific">Rubritalea profundi</name>
    <dbReference type="NCBI Taxonomy" id="1658618"/>
    <lineage>
        <taxon>Bacteria</taxon>
        <taxon>Pseudomonadati</taxon>
        <taxon>Verrucomicrobiota</taxon>
        <taxon>Verrucomicrobiia</taxon>
        <taxon>Verrucomicrobiales</taxon>
        <taxon>Rubritaleaceae</taxon>
        <taxon>Rubritalea</taxon>
    </lineage>
</organism>
<evidence type="ECO:0008006" key="3">
    <source>
        <dbReference type="Google" id="ProtNLM"/>
    </source>
</evidence>
<accession>A0A2S7TXY4</accession>
<sequence length="392" mass="43221">MSLSQLRVSPTLTTARKVEYTWDEEERALGGVVLENVSSHYFIGGLLGGTWNGSDLSAQLGNIYLKRGNSSEADEVDHFDYKSKYGLDRIKCDALNIYSADGGLLIKESFAYFKWGANPMQLQLSGGSLGDTEFGDFVVEQGYVQIRPDSNEFFLQLSEGNGEGRVEVKGIIGGIDSAPLALKVENLPSSVIFGDILGLLILGDWSGDNGQLFFKQTNAAGSLYDIHLTAPSLNLGRLDCFAVLADVLQKNNYRRPKFRNSGELQVIKENDGVMIRDLSFSDRKMLALRGTLRAKADVVEGMLTIGIPIHEKVILEKHFKEGTFSSSSDGYLWETVHVTGKLGALEDDLREKLRGKGTQQAQQHDQPVKSIFNKAPKTQEEIEAAFDQLISK</sequence>
<evidence type="ECO:0000313" key="2">
    <source>
        <dbReference type="Proteomes" id="UP000239907"/>
    </source>
</evidence>
<proteinExistence type="predicted"/>
<keyword evidence="2" id="KW-1185">Reference proteome</keyword>
<evidence type="ECO:0000313" key="1">
    <source>
        <dbReference type="EMBL" id="PQJ27081.1"/>
    </source>
</evidence>
<protein>
    <recommendedName>
        <fullName evidence="3">AsmA-like C-terminal domain-containing protein</fullName>
    </recommendedName>
</protein>